<dbReference type="GO" id="GO:0009401">
    <property type="term" value="P:phosphoenolpyruvate-dependent sugar phosphotransferase system"/>
    <property type="evidence" value="ECO:0007669"/>
    <property type="project" value="UniProtKB-KW"/>
</dbReference>
<protein>
    <recommendedName>
        <fullName evidence="7">PTS system glucose-specific EIIA component</fullName>
    </recommendedName>
    <alternativeName>
        <fullName evidence="10">EIIA-Glc</fullName>
    </alternativeName>
    <alternativeName>
        <fullName evidence="9">EIII-Glc</fullName>
    </alternativeName>
    <alternativeName>
        <fullName evidence="8">Glucose-specific phosphotransferase enzyme IIA component</fullName>
    </alternativeName>
</protein>
<evidence type="ECO:0000256" key="4">
    <source>
        <dbReference type="ARBA" id="ARBA00022679"/>
    </source>
</evidence>
<dbReference type="InterPro" id="IPR050890">
    <property type="entry name" value="PTS_EIIA_component"/>
</dbReference>
<reference evidence="12 13" key="1">
    <citation type="submission" date="2018-01" db="EMBL/GenBank/DDBJ databases">
        <title>Halomonas endophytica sp. nov., isolated from storage liquid in the stems of Populus euphratica.</title>
        <authorList>
            <person name="Chen C."/>
        </authorList>
    </citation>
    <scope>NUCLEOTIDE SEQUENCE [LARGE SCALE GENOMIC DNA]</scope>
    <source>
        <strain evidence="12 13">DSM 26881</strain>
    </source>
</reference>
<evidence type="ECO:0000259" key="11">
    <source>
        <dbReference type="PROSITE" id="PS51093"/>
    </source>
</evidence>
<keyword evidence="4 12" id="KW-0808">Transferase</keyword>
<dbReference type="Proteomes" id="UP000235346">
    <property type="component" value="Unassembled WGS sequence"/>
</dbReference>
<dbReference type="PANTHER" id="PTHR45008:SF1">
    <property type="entry name" value="PTS SYSTEM GLUCOSE-SPECIFIC EIIA COMPONENT"/>
    <property type="match status" value="1"/>
</dbReference>
<evidence type="ECO:0000256" key="6">
    <source>
        <dbReference type="ARBA" id="ARBA00022777"/>
    </source>
</evidence>
<comment type="caution">
    <text evidence="12">The sequence shown here is derived from an EMBL/GenBank/DDBJ whole genome shotgun (WGS) entry which is preliminary data.</text>
</comment>
<evidence type="ECO:0000256" key="10">
    <source>
        <dbReference type="ARBA" id="ARBA00042873"/>
    </source>
</evidence>
<accession>A0A2N7THX1</accession>
<dbReference type="GO" id="GO:0005737">
    <property type="term" value="C:cytoplasm"/>
    <property type="evidence" value="ECO:0007669"/>
    <property type="project" value="UniProtKB-SubCell"/>
</dbReference>
<name>A0A2N7THX1_9GAMM</name>
<dbReference type="AlphaFoldDB" id="A0A2N7THX1"/>
<evidence type="ECO:0000256" key="8">
    <source>
        <dbReference type="ARBA" id="ARBA00042296"/>
    </source>
</evidence>
<dbReference type="PROSITE" id="PS00371">
    <property type="entry name" value="PTS_EIIA_TYPE_1_HIS"/>
    <property type="match status" value="1"/>
</dbReference>
<dbReference type="InterPro" id="IPR001127">
    <property type="entry name" value="PTS_EIIA_1_perm"/>
</dbReference>
<evidence type="ECO:0000256" key="3">
    <source>
        <dbReference type="ARBA" id="ARBA00022597"/>
    </source>
</evidence>
<evidence type="ECO:0000256" key="5">
    <source>
        <dbReference type="ARBA" id="ARBA00022683"/>
    </source>
</evidence>
<evidence type="ECO:0000256" key="1">
    <source>
        <dbReference type="ARBA" id="ARBA00004496"/>
    </source>
</evidence>
<dbReference type="InterPro" id="IPR011055">
    <property type="entry name" value="Dup_hybrid_motif"/>
</dbReference>
<evidence type="ECO:0000256" key="7">
    <source>
        <dbReference type="ARBA" id="ARBA00039163"/>
    </source>
</evidence>
<dbReference type="EMBL" id="PNRE01000083">
    <property type="protein sequence ID" value="PMR67780.1"/>
    <property type="molecule type" value="Genomic_DNA"/>
</dbReference>
<keyword evidence="3" id="KW-0762">Sugar transport</keyword>
<evidence type="ECO:0000313" key="12">
    <source>
        <dbReference type="EMBL" id="PMR67780.1"/>
    </source>
</evidence>
<dbReference type="GO" id="GO:0016301">
    <property type="term" value="F:kinase activity"/>
    <property type="evidence" value="ECO:0007669"/>
    <property type="project" value="UniProtKB-KW"/>
</dbReference>
<proteinExistence type="predicted"/>
<dbReference type="SUPFAM" id="SSF51261">
    <property type="entry name" value="Duplicated hybrid motif"/>
    <property type="match status" value="1"/>
</dbReference>
<dbReference type="RefSeq" id="WP_146010744.1">
    <property type="nucleotide sequence ID" value="NZ_PNRE01000083.1"/>
</dbReference>
<sequence>MTTATRLTLQAPIDGVVIPLAEVPDPVFAEGTLGEGIALDPLGECLYAPCDGEVVQCARTGHAVTLRSNAGPELLLHLGLDTVNLGGEGIELLVAVGDRLRAGDPLCRFDADRLARGASAL</sequence>
<organism evidence="12 13">
    <name type="scientific">Halomonas heilongjiangensis</name>
    <dbReference type="NCBI Taxonomy" id="1387883"/>
    <lineage>
        <taxon>Bacteria</taxon>
        <taxon>Pseudomonadati</taxon>
        <taxon>Pseudomonadota</taxon>
        <taxon>Gammaproteobacteria</taxon>
        <taxon>Oceanospirillales</taxon>
        <taxon>Halomonadaceae</taxon>
        <taxon>Halomonas</taxon>
    </lineage>
</organism>
<comment type="subcellular location">
    <subcellularLocation>
        <location evidence="1">Cytoplasm</location>
    </subcellularLocation>
</comment>
<feature type="domain" description="PTS EIIA type-1" evidence="11">
    <location>
        <begin position="25"/>
        <end position="121"/>
    </location>
</feature>
<gene>
    <name evidence="12" type="ORF">C1H66_17870</name>
</gene>
<evidence type="ECO:0000256" key="2">
    <source>
        <dbReference type="ARBA" id="ARBA00022448"/>
    </source>
</evidence>
<dbReference type="Gene3D" id="2.70.70.10">
    <property type="entry name" value="Glucose Permease (Domain IIA)"/>
    <property type="match status" value="1"/>
</dbReference>
<keyword evidence="6" id="KW-0418">Kinase</keyword>
<dbReference type="PANTHER" id="PTHR45008">
    <property type="entry name" value="PTS SYSTEM GLUCOSE-SPECIFIC EIIA COMPONENT"/>
    <property type="match status" value="1"/>
</dbReference>
<keyword evidence="2" id="KW-0813">Transport</keyword>
<evidence type="ECO:0000313" key="13">
    <source>
        <dbReference type="Proteomes" id="UP000235346"/>
    </source>
</evidence>
<keyword evidence="13" id="KW-1185">Reference proteome</keyword>
<feature type="non-terminal residue" evidence="12">
    <location>
        <position position="121"/>
    </location>
</feature>
<evidence type="ECO:0000256" key="9">
    <source>
        <dbReference type="ARBA" id="ARBA00042526"/>
    </source>
</evidence>
<dbReference type="PROSITE" id="PS51093">
    <property type="entry name" value="PTS_EIIA_TYPE_1"/>
    <property type="match status" value="1"/>
</dbReference>
<keyword evidence="12" id="KW-0670">Pyruvate</keyword>
<keyword evidence="5" id="KW-0598">Phosphotransferase system</keyword>
<dbReference type="NCBIfam" id="TIGR00830">
    <property type="entry name" value="PTBA"/>
    <property type="match status" value="1"/>
</dbReference>
<dbReference type="Pfam" id="PF00358">
    <property type="entry name" value="PTS_EIIA_1"/>
    <property type="match status" value="1"/>
</dbReference>